<dbReference type="EMBL" id="RBIN01000003">
    <property type="protein sequence ID" value="RKR06299.1"/>
    <property type="molecule type" value="Genomic_DNA"/>
</dbReference>
<evidence type="ECO:0000259" key="3">
    <source>
        <dbReference type="Pfam" id="PF13191"/>
    </source>
</evidence>
<keyword evidence="2" id="KW-0067">ATP-binding</keyword>
<proteinExistence type="predicted"/>
<dbReference type="GO" id="GO:0005524">
    <property type="term" value="F:ATP binding"/>
    <property type="evidence" value="ECO:0007669"/>
    <property type="project" value="UniProtKB-KW"/>
</dbReference>
<dbReference type="InterPro" id="IPR011990">
    <property type="entry name" value="TPR-like_helical_dom_sf"/>
</dbReference>
<dbReference type="InterPro" id="IPR027417">
    <property type="entry name" value="P-loop_NTPase"/>
</dbReference>
<evidence type="ECO:0000313" key="4">
    <source>
        <dbReference type="EMBL" id="RKR06299.1"/>
    </source>
</evidence>
<dbReference type="Gene3D" id="3.40.50.300">
    <property type="entry name" value="P-loop containing nucleotide triphosphate hydrolases"/>
    <property type="match status" value="1"/>
</dbReference>
<dbReference type="Pfam" id="PF13191">
    <property type="entry name" value="AAA_16"/>
    <property type="match status" value="1"/>
</dbReference>
<name>A0A420WYJ7_9GAMM</name>
<feature type="domain" description="Orc1-like AAA ATPase" evidence="3">
    <location>
        <begin position="466"/>
        <end position="645"/>
    </location>
</feature>
<evidence type="ECO:0000313" key="5">
    <source>
        <dbReference type="Proteomes" id="UP000281975"/>
    </source>
</evidence>
<dbReference type="SUPFAM" id="SSF48452">
    <property type="entry name" value="TPR-like"/>
    <property type="match status" value="1"/>
</dbReference>
<evidence type="ECO:0000256" key="2">
    <source>
        <dbReference type="ARBA" id="ARBA00022840"/>
    </source>
</evidence>
<accession>A0A420WYJ7</accession>
<dbReference type="GO" id="GO:0004016">
    <property type="term" value="F:adenylate cyclase activity"/>
    <property type="evidence" value="ECO:0007669"/>
    <property type="project" value="TreeGrafter"/>
</dbReference>
<comment type="caution">
    <text evidence="4">The sequence shown here is derived from an EMBL/GenBank/DDBJ whole genome shotgun (WGS) entry which is preliminary data.</text>
</comment>
<dbReference type="InterPro" id="IPR041664">
    <property type="entry name" value="AAA_16"/>
</dbReference>
<dbReference type="SUPFAM" id="SSF52540">
    <property type="entry name" value="P-loop containing nucleoside triphosphate hydrolases"/>
    <property type="match status" value="1"/>
</dbReference>
<dbReference type="Proteomes" id="UP000281975">
    <property type="component" value="Unassembled WGS sequence"/>
</dbReference>
<dbReference type="RefSeq" id="WP_121172218.1">
    <property type="nucleotide sequence ID" value="NZ_RBIN01000003.1"/>
</dbReference>
<dbReference type="Gene3D" id="1.25.40.10">
    <property type="entry name" value="Tetratricopeptide repeat domain"/>
    <property type="match status" value="1"/>
</dbReference>
<dbReference type="PANTHER" id="PTHR16305:SF28">
    <property type="entry name" value="GUANYLATE CYCLASE DOMAIN-CONTAINING PROTEIN"/>
    <property type="match status" value="1"/>
</dbReference>
<organism evidence="4 5">
    <name type="scientific">Kushneria sinocarnis</name>
    <dbReference type="NCBI Taxonomy" id="595502"/>
    <lineage>
        <taxon>Bacteria</taxon>
        <taxon>Pseudomonadati</taxon>
        <taxon>Pseudomonadota</taxon>
        <taxon>Gammaproteobacteria</taxon>
        <taxon>Oceanospirillales</taxon>
        <taxon>Halomonadaceae</taxon>
        <taxon>Kushneria</taxon>
    </lineage>
</organism>
<gene>
    <name evidence="4" type="ORF">C7446_1241</name>
</gene>
<dbReference type="OrthoDB" id="9806704at2"/>
<reference evidence="4 5" key="1">
    <citation type="submission" date="2018-10" db="EMBL/GenBank/DDBJ databases">
        <title>Genomic Encyclopedia of Type Strains, Phase IV (KMG-IV): sequencing the most valuable type-strain genomes for metagenomic binning, comparative biology and taxonomic classification.</title>
        <authorList>
            <person name="Goeker M."/>
        </authorList>
    </citation>
    <scope>NUCLEOTIDE SEQUENCE [LARGE SCALE GENOMIC DNA]</scope>
    <source>
        <strain evidence="4 5">DSM 23229</strain>
    </source>
</reference>
<dbReference type="InterPro" id="IPR036388">
    <property type="entry name" value="WH-like_DNA-bd_sf"/>
</dbReference>
<keyword evidence="5" id="KW-1185">Reference proteome</keyword>
<dbReference type="GO" id="GO:0005737">
    <property type="term" value="C:cytoplasm"/>
    <property type="evidence" value="ECO:0007669"/>
    <property type="project" value="TreeGrafter"/>
</dbReference>
<dbReference type="PANTHER" id="PTHR16305">
    <property type="entry name" value="TESTICULAR SOLUBLE ADENYLYL CYCLASE"/>
    <property type="match status" value="1"/>
</dbReference>
<protein>
    <submittedName>
        <fullName evidence="4">Putative ATPase</fullName>
    </submittedName>
</protein>
<sequence length="1283" mass="145861">MSGSRPPVSLRITLLGTAVEAENGEGAVDFGYDKVRALLVYLLLQPPPVERVELARLLWPEHQVSSARNNLRHALHTLRRVLGAEFERQLGVTRNTIRLEIPVHWRLDTGMLEALLEQPASATRLNEVLKLYHGEPAAALRLNQCAEFRGWLLQQQHRCRQRVLEFAERVLASQQTHSLAQLRHLAERFSDHTPFHQRLISELLAAGHKASAQAHHDAHLQQLELLGRQPPEEFTSLRQAAHDEPSAVVPEFLDNALPGQGNIPSEAELDHRQVTVLAMRLTFREIGEVDRHWELDVMLLLRDLMAWLEQRCRALGGHWVRGSTAGIGMACFGTHGPARQLMELVALHERCRMDLMTEVGRRWPADGTSLPDFELSAGLHSGRVLYMPERRLIDPLGQVTQSALELLYAAREGELVLSRLASQHMPPAIDLQPRLQTRTVTLDDEVRLNALKLAEAKDVDTSLPELHCRDHERHELREALDRVELGVRQNVLIRGAAGMGKSALMVNFRQVECSQHVTLFWLAATRLSQQEPCHLVTSLLRWQLGEALAEEVLDQWMTRHLTGWWDERRRARLRAILMPELHKPGEYGGEALELMTRLVLTLLSIGSGRTLVVMIDDLQWLDEASRGVLSRVQTRLPINSRVMLVASQGSQDLVTSRSGWDCQINLQPLDTVQSRVLLSRLSQRCGIRTDEVSCRRLIERSGGVPLYLCELYRWFVHDRDVGHPQQLEALPGGLHGLLSGRIDQLDVHRRVAHVAAVLGVQFSLDVLRECLGPGNSAFLREGIRRMQHLEIITSCSVATEFDYRFTNQLLQEVAYHDCPIETRRQTHHHLIGYLEQHQPEWLSRYPGHFAQHLQRSGAGQRAARYYLLAAREALARAALSMALRMTERGLECLTNSAVQGPRLTLLILRARLGFALEGHVSNIAVQSLVEARRRSEMAGDDRDPEQQFMICWGVWLVFSTRLRLKSSRAMLGHLQQLSAQLDRPCYRYLTEYARGYVDYWGGSLHQASRRFESLDLLHQVSLPDELPWSEHPRACACGYRAMTCCMRGEYQQAVLWIESAVRLAESLEHSRTRALVLIRAAVLYRHLGMPDEVRARANEVMALTEHEEGMLWQHHAHCILEWCRIRQGEQLSAEPLEAAMGEIAMQVGHEVPDHPIVWYIEGCLLLGEGERAADYLRRHLAAAQEHDLLYLAELLLLAARLDQQQGAGNRTGWLLDQAMSAARRHGSLHGELMTLEWRIRLEGSARWQPVLTERLKALGPRDRAVPERWRQWPGGQSLPGDRY</sequence>
<keyword evidence="1" id="KW-0547">Nucleotide-binding</keyword>
<evidence type="ECO:0000256" key="1">
    <source>
        <dbReference type="ARBA" id="ARBA00022741"/>
    </source>
</evidence>
<dbReference type="Gene3D" id="1.10.10.10">
    <property type="entry name" value="Winged helix-like DNA-binding domain superfamily/Winged helix DNA-binding domain"/>
    <property type="match status" value="1"/>
</dbReference>